<dbReference type="NCBIfam" id="NF002276">
    <property type="entry name" value="PRK01209.1-4"/>
    <property type="match status" value="1"/>
</dbReference>
<proteinExistence type="inferred from homology"/>
<sequence length="339" mass="35220">MRTPSVPIWCDDGPLRCGDGPLRYSDGPLWCGDGPRVAGVVAGLLLDAAVGDPRAGHPVALFGRAAAALERRLYRDARVNGVVHVAVCVSGAVALGVAAERVSHPAARAALTAVATWAVLGGTTLAREGELMAEALEDGDLERARERLPHLCGRDPSSLEAPELARATVESLAENTSDAVVAPLFWGAVAGVPGLLAYRVVNTLDAMVGHRSPRYERFGWAAARLDDVANYVPARITGLLTVLAAPAPRRALAVLVRDGHRHPSPNAGRCEAAFAGALGVTLGGANVYGGRTEHRPTMGDGRKPGVGDVRPAVRLARIVGLAASALCVAAVAVRASRRR</sequence>
<gene>
    <name evidence="9" type="primary">cobD</name>
    <name evidence="10" type="ORF">HT134_20580</name>
</gene>
<protein>
    <recommendedName>
        <fullName evidence="9">Cobalamin biosynthesis protein CobD</fullName>
    </recommendedName>
</protein>
<comment type="function">
    <text evidence="9">Converts cobyric acid to cobinamide by the addition of aminopropanol on the F carboxylic group.</text>
</comment>
<comment type="caution">
    <text evidence="10">The sequence shown here is derived from an EMBL/GenBank/DDBJ whole genome shotgun (WGS) entry which is preliminary data.</text>
</comment>
<dbReference type="GO" id="GO:0009236">
    <property type="term" value="P:cobalamin biosynthetic process"/>
    <property type="evidence" value="ECO:0007669"/>
    <property type="project" value="UniProtKB-UniRule"/>
</dbReference>
<dbReference type="HAMAP" id="MF_00024">
    <property type="entry name" value="CobD_CbiB"/>
    <property type="match status" value="1"/>
</dbReference>
<dbReference type="GO" id="GO:0005886">
    <property type="term" value="C:plasma membrane"/>
    <property type="evidence" value="ECO:0007669"/>
    <property type="project" value="UniProtKB-SubCell"/>
</dbReference>
<dbReference type="AlphaFoldDB" id="A0A7Y6IRF6"/>
<evidence type="ECO:0000256" key="5">
    <source>
        <dbReference type="ARBA" id="ARBA00022573"/>
    </source>
</evidence>
<accession>A0A7Y6IRF6</accession>
<dbReference type="Proteomes" id="UP000546126">
    <property type="component" value="Unassembled WGS sequence"/>
</dbReference>
<dbReference type="InterPro" id="IPR004485">
    <property type="entry name" value="Cobalamin_biosynth_CobD/CbiB"/>
</dbReference>
<evidence type="ECO:0000256" key="6">
    <source>
        <dbReference type="ARBA" id="ARBA00022692"/>
    </source>
</evidence>
<evidence type="ECO:0000256" key="9">
    <source>
        <dbReference type="HAMAP-Rule" id="MF_00024"/>
    </source>
</evidence>
<keyword evidence="8 9" id="KW-0472">Membrane</keyword>
<dbReference type="EMBL" id="JABWGO010000004">
    <property type="protein sequence ID" value="NUW42518.1"/>
    <property type="molecule type" value="Genomic_DNA"/>
</dbReference>
<evidence type="ECO:0000256" key="8">
    <source>
        <dbReference type="ARBA" id="ARBA00023136"/>
    </source>
</evidence>
<keyword evidence="4 9" id="KW-1003">Cell membrane</keyword>
<reference evidence="10 11" key="1">
    <citation type="submission" date="2020-06" db="EMBL/GenBank/DDBJ databases">
        <authorList>
            <person name="Chanama M."/>
        </authorList>
    </citation>
    <scope>NUCLEOTIDE SEQUENCE [LARGE SCALE GENOMIC DNA]</scope>
    <source>
        <strain evidence="10 11">TBRC6557</strain>
    </source>
</reference>
<dbReference type="NCBIfam" id="TIGR00380">
    <property type="entry name" value="cobal_cbiB"/>
    <property type="match status" value="1"/>
</dbReference>
<keyword evidence="6 9" id="KW-0812">Transmembrane</keyword>
<evidence type="ECO:0000256" key="7">
    <source>
        <dbReference type="ARBA" id="ARBA00022989"/>
    </source>
</evidence>
<dbReference type="PANTHER" id="PTHR34308:SF1">
    <property type="entry name" value="COBALAMIN BIOSYNTHESIS PROTEIN CBIB"/>
    <property type="match status" value="1"/>
</dbReference>
<dbReference type="Pfam" id="PF03186">
    <property type="entry name" value="CobD_Cbib"/>
    <property type="match status" value="1"/>
</dbReference>
<dbReference type="PANTHER" id="PTHR34308">
    <property type="entry name" value="COBALAMIN BIOSYNTHESIS PROTEIN CBIB"/>
    <property type="match status" value="1"/>
</dbReference>
<evidence type="ECO:0000256" key="3">
    <source>
        <dbReference type="ARBA" id="ARBA00006263"/>
    </source>
</evidence>
<evidence type="ECO:0000313" key="10">
    <source>
        <dbReference type="EMBL" id="NUW42518.1"/>
    </source>
</evidence>
<evidence type="ECO:0000256" key="4">
    <source>
        <dbReference type="ARBA" id="ARBA00022475"/>
    </source>
</evidence>
<keyword evidence="7 9" id="KW-1133">Transmembrane helix</keyword>
<dbReference type="GO" id="GO:0015420">
    <property type="term" value="F:ABC-type vitamin B12 transporter activity"/>
    <property type="evidence" value="ECO:0007669"/>
    <property type="project" value="UniProtKB-UniRule"/>
</dbReference>
<comment type="pathway">
    <text evidence="2 9">Cofactor biosynthesis; adenosylcobalamin biosynthesis.</text>
</comment>
<evidence type="ECO:0000256" key="2">
    <source>
        <dbReference type="ARBA" id="ARBA00004953"/>
    </source>
</evidence>
<evidence type="ECO:0000256" key="1">
    <source>
        <dbReference type="ARBA" id="ARBA00004651"/>
    </source>
</evidence>
<keyword evidence="11" id="KW-1185">Reference proteome</keyword>
<dbReference type="GO" id="GO:0048472">
    <property type="term" value="F:threonine-phosphate decarboxylase activity"/>
    <property type="evidence" value="ECO:0007669"/>
    <property type="project" value="InterPro"/>
</dbReference>
<comment type="similarity">
    <text evidence="3 9">Belongs to the CobD/CbiB family.</text>
</comment>
<evidence type="ECO:0000313" key="11">
    <source>
        <dbReference type="Proteomes" id="UP000546126"/>
    </source>
</evidence>
<keyword evidence="5 9" id="KW-0169">Cobalamin biosynthesis</keyword>
<organism evidence="10 11">
    <name type="scientific">Nonomuraea rhodomycinica</name>
    <dbReference type="NCBI Taxonomy" id="1712872"/>
    <lineage>
        <taxon>Bacteria</taxon>
        <taxon>Bacillati</taxon>
        <taxon>Actinomycetota</taxon>
        <taxon>Actinomycetes</taxon>
        <taxon>Streptosporangiales</taxon>
        <taxon>Streptosporangiaceae</taxon>
        <taxon>Nonomuraea</taxon>
    </lineage>
</organism>
<comment type="subcellular location">
    <subcellularLocation>
        <location evidence="1 9">Cell membrane</location>
        <topology evidence="1 9">Multi-pass membrane protein</topology>
    </subcellularLocation>
</comment>
<dbReference type="UniPathway" id="UPA00148"/>
<name>A0A7Y6IRF6_9ACTN</name>